<evidence type="ECO:0000313" key="6">
    <source>
        <dbReference type="EMBL" id="RKN70502.1"/>
    </source>
</evidence>
<dbReference type="InterPro" id="IPR017517">
    <property type="entry name" value="Maleyloyr_isom"/>
</dbReference>
<organism evidence="6 7">
    <name type="scientific">Streptomyces klenkii</name>
    <dbReference type="NCBI Taxonomy" id="1420899"/>
    <lineage>
        <taxon>Bacteria</taxon>
        <taxon>Bacillati</taxon>
        <taxon>Actinomycetota</taxon>
        <taxon>Actinomycetes</taxon>
        <taxon>Kitasatosporales</taxon>
        <taxon>Streptomycetaceae</taxon>
        <taxon>Streptomyces</taxon>
    </lineage>
</organism>
<evidence type="ECO:0000259" key="5">
    <source>
        <dbReference type="Pfam" id="PF13490"/>
    </source>
</evidence>
<feature type="compositionally biased region" description="Gly residues" evidence="3">
    <location>
        <begin position="227"/>
        <end position="240"/>
    </location>
</feature>
<dbReference type="InterPro" id="IPR034660">
    <property type="entry name" value="DinB/YfiT-like"/>
</dbReference>
<feature type="compositionally biased region" description="Basic and acidic residues" evidence="3">
    <location>
        <begin position="131"/>
        <end position="141"/>
    </location>
</feature>
<dbReference type="Gene3D" id="1.10.10.1320">
    <property type="entry name" value="Anti-sigma factor, zinc-finger domain"/>
    <property type="match status" value="1"/>
</dbReference>
<dbReference type="InterPro" id="IPR024344">
    <property type="entry name" value="MDMPI_metal-binding"/>
</dbReference>
<comment type="caution">
    <text evidence="6">The sequence shown here is derived from an EMBL/GenBank/DDBJ whole genome shotgun (WGS) entry which is preliminary data.</text>
</comment>
<evidence type="ECO:0000259" key="4">
    <source>
        <dbReference type="Pfam" id="PF11716"/>
    </source>
</evidence>
<name>A0A3B0BCV3_9ACTN</name>
<keyword evidence="6" id="KW-0413">Isomerase</keyword>
<dbReference type="AlphaFoldDB" id="A0A3B0BCV3"/>
<evidence type="ECO:0000256" key="1">
    <source>
        <dbReference type="ARBA" id="ARBA00023015"/>
    </source>
</evidence>
<dbReference type="SUPFAM" id="SSF109854">
    <property type="entry name" value="DinB/YfiT-like putative metalloenzymes"/>
    <property type="match status" value="1"/>
</dbReference>
<dbReference type="Pfam" id="PF11716">
    <property type="entry name" value="MDMPI_N"/>
    <property type="match status" value="1"/>
</dbReference>
<sequence>MSATDTLADAFTGTLTNTLSAIDGPAAERRGSHGDRRSTTPVGPEDAAAARARRGGRPRRALRPLRLPRAHPRPSRPGGRGRRRPRHARGFRPHLGAPRRLRPQGGLAALLDRRAHPPSGGRAAAAVPERGGGHARGDRGEGAGGVRRRPRRLHRHVHAGPAARRARPRLPAPPRLPQGRGPARRHGGRGAAPPAPRAPAALHGAPRTARGRAAGARRGTVSEELGRGGAGPHGGNGASGPPGRPRIPLPRTAAEDGPRWPEAAPLPAPAPPPETVPTSHKVLKSLLGAWALAACSPEETAAVEAHLTDCATCADEAVRLREAVALLHPEDNLGLDPRLRSRVLASCLGRRPARVPVPAWAAPYDAETARLDALLHDIGEAEWQAPVRLRWFDGERPAGRDTTVAAVIGHLTAVDGLVASALGLPDPLGDGTGSPAERTEALWAARSATPPGAVRAEWREQGRALIRSASFADDEAAGLAVSYGPSTLPVRDAFLDRAFECWIHAEDIAGAVDYPYRPPSPGHLHELVGLAARMLPAAIAARRRAGLAPPARALALAGAPGRSLHLEVEGSGGGHWHIPLDSPAATAPPETEVAHVALDATEFCRLAAGHVHPEDAAAGQSGDREAILDALYATASLSRM</sequence>
<evidence type="ECO:0000256" key="2">
    <source>
        <dbReference type="ARBA" id="ARBA00023163"/>
    </source>
</evidence>
<proteinExistence type="predicted"/>
<dbReference type="OrthoDB" id="4321761at2"/>
<dbReference type="EMBL" id="RBAM01000008">
    <property type="protein sequence ID" value="RKN70502.1"/>
    <property type="molecule type" value="Genomic_DNA"/>
</dbReference>
<evidence type="ECO:0000313" key="7">
    <source>
        <dbReference type="Proteomes" id="UP000270343"/>
    </source>
</evidence>
<keyword evidence="2" id="KW-0804">Transcription</keyword>
<protein>
    <submittedName>
        <fullName evidence="6">Maleylpyruvate isomerase family mycothiol-dependent enzyme</fullName>
    </submittedName>
</protein>
<dbReference type="Proteomes" id="UP000270343">
    <property type="component" value="Unassembled WGS sequence"/>
</dbReference>
<feature type="region of interest" description="Disordered" evidence="3">
    <location>
        <begin position="14"/>
        <end position="277"/>
    </location>
</feature>
<feature type="compositionally biased region" description="Pro residues" evidence="3">
    <location>
        <begin position="264"/>
        <end position="275"/>
    </location>
</feature>
<reference evidence="6 7" key="1">
    <citation type="journal article" date="2015" name="Antonie Van Leeuwenhoek">
        <title>Streptomyces klenkii sp. nov., isolated from deep marine sediment.</title>
        <authorList>
            <person name="Veyisoglu A."/>
            <person name="Sahin N."/>
        </authorList>
    </citation>
    <scope>NUCLEOTIDE SEQUENCE [LARGE SCALE GENOMIC DNA]</scope>
    <source>
        <strain evidence="6 7">KCTC 29202</strain>
    </source>
</reference>
<dbReference type="GO" id="GO:0046872">
    <property type="term" value="F:metal ion binding"/>
    <property type="evidence" value="ECO:0007669"/>
    <property type="project" value="InterPro"/>
</dbReference>
<feature type="compositionally biased region" description="Basic and acidic residues" evidence="3">
    <location>
        <begin position="26"/>
        <end position="38"/>
    </location>
</feature>
<feature type="compositionally biased region" description="Low complexity" evidence="3">
    <location>
        <begin position="198"/>
        <end position="219"/>
    </location>
</feature>
<dbReference type="InterPro" id="IPR027383">
    <property type="entry name" value="Znf_put"/>
</dbReference>
<feature type="domain" description="Putative zinc-finger" evidence="5">
    <location>
        <begin position="285"/>
        <end position="314"/>
    </location>
</feature>
<dbReference type="GO" id="GO:0016853">
    <property type="term" value="F:isomerase activity"/>
    <property type="evidence" value="ECO:0007669"/>
    <property type="project" value="UniProtKB-KW"/>
</dbReference>
<dbReference type="NCBIfam" id="TIGR03083">
    <property type="entry name" value="maleylpyruvate isomerase family mycothiol-dependent enzyme"/>
    <property type="match status" value="1"/>
</dbReference>
<dbReference type="Gene3D" id="1.20.120.450">
    <property type="entry name" value="dinb family like domain"/>
    <property type="match status" value="1"/>
</dbReference>
<feature type="compositionally biased region" description="Basic residues" evidence="3">
    <location>
        <begin position="51"/>
        <end position="102"/>
    </location>
</feature>
<feature type="domain" description="Mycothiol-dependent maleylpyruvate isomerase metal-binding" evidence="4">
    <location>
        <begin position="365"/>
        <end position="509"/>
    </location>
</feature>
<gene>
    <name evidence="6" type="ORF">D7231_20725</name>
</gene>
<dbReference type="InterPro" id="IPR041916">
    <property type="entry name" value="Anti_sigma_zinc_sf"/>
</dbReference>
<keyword evidence="6" id="KW-0670">Pyruvate</keyword>
<keyword evidence="7" id="KW-1185">Reference proteome</keyword>
<keyword evidence="1" id="KW-0805">Transcription regulation</keyword>
<accession>A0A3B0BCV3</accession>
<evidence type="ECO:0000256" key="3">
    <source>
        <dbReference type="SAM" id="MobiDB-lite"/>
    </source>
</evidence>
<dbReference type="Pfam" id="PF13490">
    <property type="entry name" value="zf-HC2"/>
    <property type="match status" value="1"/>
</dbReference>
<feature type="compositionally biased region" description="Basic residues" evidence="3">
    <location>
        <begin position="146"/>
        <end position="168"/>
    </location>
</feature>